<dbReference type="GO" id="GO:0005886">
    <property type="term" value="C:plasma membrane"/>
    <property type="evidence" value="ECO:0007669"/>
    <property type="project" value="UniProtKB-SubCell"/>
</dbReference>
<dbReference type="GO" id="GO:0098552">
    <property type="term" value="C:side of membrane"/>
    <property type="evidence" value="ECO:0007669"/>
    <property type="project" value="UniProtKB-KW"/>
</dbReference>
<evidence type="ECO:0000256" key="14">
    <source>
        <dbReference type="SAM" id="Phobius"/>
    </source>
</evidence>
<proteinExistence type="inferred from homology"/>
<feature type="transmembrane region" description="Helical" evidence="14">
    <location>
        <begin position="533"/>
        <end position="558"/>
    </location>
</feature>
<sequence>MSLCSDLTEKLDEEILEDLTSNVKQIQDNVLEEILTLNANTEYLRRFLHGSSSKELFKKNVPVVTYEDVKPFIDRVTNGEPSDIISGNPITGFLLSSGTSGGKQKMFPRNNKYLENIKFIFYYRSLVISKHIDGLEHGKGMVFNFCTSENTTPSGLPSSAASTSFFKSDYFKNRPSYWHWSYTSPDEVILCSDTKQTLYCHLLCGLVQRDDVVKVGAAFVTILVRAINLLENSWKEICTNIRFGHLSEWITDISCRDSVSKILGEPNPELADLIENECNNKSWEGIVPRLWPKAKFIECIATGQMAQHIPTLEFYSNKLPLISSSYVSSETMFGIKMSPLCKPENVSYTFLPNLSYFEFLLVDAGDKTEIVDLVDVKLGCYYEPLVTNHSDEDLLNAVTDAKMVLESSNLMLMDFTSYADISTTPGHYVLYWELKAKYCNDIVEIDKNVLVECCYVVEESLNNSYRVYRSKGGLIGALEIRLVQQGTFDALMEFFITQGASSTQYKTPICIKSTEALIINEESEKNLKKSLRLLQMAATDFFFAFVFSFALIFGFSFAGDPYVSYDFTLSYITASPLGVPQQVIAVNGKFPGPVINATTNYNVHVNVLNHLDEPLLLTWPGVQMRRNSWQDGVLGTNCPIPPNWNFTYDFQLKDQIGSYFYSPSLNFQRASGGFGALIINNRDLVPIPFTEPDGEIIFIIGDWYTQNHTALRRILDSGKELGMPDGVLINGKGPFKYNSSVPDGIEHETVNVDPGKTYRIRVHNVGISTSLNFRIQNHKLLLIETEGRYTSQMNFTDFDIHVGQSYSFLVTMDQNATSDYYIVASARFVNETVWQRVTGVGILHYSNSKGPASGPLPVSATDVNHPWSAMNQPRAIKQNTSASGARPNPQGSFHYGQINITRTYILRSLPPTKINGKLRATLNGISFVNPSTPMRLADDHKVKGDYMLDFPDRPLDEKLPRLSSSIINATYKGFIQVIFQNNDTKIQSFHIDGYAFYVVAMDFGIWSEDRNGSYNNWDAVARSTVEVYPGAWTAVLISLDNVGVWNIRVENLDRWYLGQETYMRIINPEENGSTEMDPPANVMYCGALQAMQKEQHHSSATKSMTNGQLILIFSMMMVLLSSFSSFC</sequence>
<dbReference type="InterPro" id="IPR034273">
    <property type="entry name" value="CuRO_1_AAO-like"/>
</dbReference>
<evidence type="ECO:0000256" key="7">
    <source>
        <dbReference type="ARBA" id="ARBA00022622"/>
    </source>
</evidence>
<accession>A0A7G2FG32</accession>
<evidence type="ECO:0000259" key="19">
    <source>
        <dbReference type="Pfam" id="PF23572"/>
    </source>
</evidence>
<dbReference type="Pfam" id="PF23572">
    <property type="entry name" value="GH3_C"/>
    <property type="match status" value="1"/>
</dbReference>
<dbReference type="InterPro" id="IPR004993">
    <property type="entry name" value="GH3"/>
</dbReference>
<evidence type="ECO:0000256" key="11">
    <source>
        <dbReference type="ARBA" id="ARBA00023136"/>
    </source>
</evidence>
<keyword evidence="5" id="KW-1003">Cell membrane</keyword>
<evidence type="ECO:0000259" key="18">
    <source>
        <dbReference type="Pfam" id="PF23571"/>
    </source>
</evidence>
<keyword evidence="7" id="KW-0336">GPI-anchor</keyword>
<dbReference type="EMBL" id="LR881470">
    <property type="protein sequence ID" value="CAD5334601.1"/>
    <property type="molecule type" value="Genomic_DNA"/>
</dbReference>
<feature type="domain" description="GH3 C-terminal" evidence="19">
    <location>
        <begin position="392"/>
        <end position="514"/>
    </location>
</feature>
<dbReference type="Pfam" id="PF23571">
    <property type="entry name" value="GH3_M"/>
    <property type="match status" value="1"/>
</dbReference>
<keyword evidence="9" id="KW-0732">Signal</keyword>
<evidence type="ECO:0000256" key="12">
    <source>
        <dbReference type="ARBA" id="ARBA00023180"/>
    </source>
</evidence>
<dbReference type="FunFam" id="2.60.40.420:FF:000023">
    <property type="entry name" value="Monocopper oxidase-like protein SKU5"/>
    <property type="match status" value="1"/>
</dbReference>
<dbReference type="GO" id="GO:0016874">
    <property type="term" value="F:ligase activity"/>
    <property type="evidence" value="ECO:0007669"/>
    <property type="project" value="UniProtKB-KW"/>
</dbReference>
<evidence type="ECO:0000256" key="4">
    <source>
        <dbReference type="ARBA" id="ARBA00010609"/>
    </source>
</evidence>
<evidence type="ECO:0000256" key="3">
    <source>
        <dbReference type="ARBA" id="ARBA00008068"/>
    </source>
</evidence>
<dbReference type="PANTHER" id="PTHR31901">
    <property type="entry name" value="GH3 DOMAIN-CONTAINING PROTEIN"/>
    <property type="match status" value="1"/>
</dbReference>
<name>A0A7G2FG32_ARATH</name>
<dbReference type="FunFam" id="2.60.40.420:FF:000016">
    <property type="entry name" value="Monocopper oxidase-like protein"/>
    <property type="match status" value="1"/>
</dbReference>
<feature type="domain" description="Plastocyanin-like" evidence="15">
    <location>
        <begin position="696"/>
        <end position="848"/>
    </location>
</feature>
<evidence type="ECO:0000256" key="6">
    <source>
        <dbReference type="ARBA" id="ARBA00022598"/>
    </source>
</evidence>
<evidence type="ECO:0000313" key="21">
    <source>
        <dbReference type="Proteomes" id="UP000516314"/>
    </source>
</evidence>
<keyword evidence="14" id="KW-1133">Transmembrane helix</keyword>
<dbReference type="GO" id="GO:0005507">
    <property type="term" value="F:copper ion binding"/>
    <property type="evidence" value="ECO:0007669"/>
    <property type="project" value="InterPro"/>
</dbReference>
<evidence type="ECO:0000256" key="10">
    <source>
        <dbReference type="ARBA" id="ARBA00023008"/>
    </source>
</evidence>
<dbReference type="InterPro" id="IPR008972">
    <property type="entry name" value="Cupredoxin"/>
</dbReference>
<evidence type="ECO:0000259" key="17">
    <source>
        <dbReference type="Pfam" id="PF07732"/>
    </source>
</evidence>
<dbReference type="FunFam" id="2.60.40.420:FF:000012">
    <property type="entry name" value="Monocopper oxidase-like protein"/>
    <property type="match status" value="1"/>
</dbReference>
<dbReference type="Pfam" id="PF03321">
    <property type="entry name" value="GH3"/>
    <property type="match status" value="1"/>
</dbReference>
<dbReference type="SUPFAM" id="SSF49503">
    <property type="entry name" value="Cupredoxins"/>
    <property type="match status" value="3"/>
</dbReference>
<keyword evidence="10" id="KW-0186">Copper</keyword>
<gene>
    <name evidence="20" type="ORF">AT9943_LOCUS21895</name>
</gene>
<keyword evidence="14" id="KW-0812">Transmembrane</keyword>
<dbReference type="PANTHER" id="PTHR31901:SF61">
    <property type="entry name" value="AUXIN-RESPONSIVE GH3 FAMILY PROTEIN"/>
    <property type="match status" value="1"/>
</dbReference>
<evidence type="ECO:0000256" key="8">
    <source>
        <dbReference type="ARBA" id="ARBA00022723"/>
    </source>
</evidence>
<dbReference type="GO" id="GO:0016491">
    <property type="term" value="F:oxidoreductase activity"/>
    <property type="evidence" value="ECO:0007669"/>
    <property type="project" value="InterPro"/>
</dbReference>
<dbReference type="AlphaFoldDB" id="A0A7G2FG32"/>
<evidence type="ECO:0000256" key="1">
    <source>
        <dbReference type="ARBA" id="ARBA00001935"/>
    </source>
</evidence>
<evidence type="ECO:0000313" key="20">
    <source>
        <dbReference type="EMBL" id="CAD5334601.1"/>
    </source>
</evidence>
<organism evidence="20 21">
    <name type="scientific">Arabidopsis thaliana</name>
    <name type="common">Mouse-ear cress</name>
    <dbReference type="NCBI Taxonomy" id="3702"/>
    <lineage>
        <taxon>Eukaryota</taxon>
        <taxon>Viridiplantae</taxon>
        <taxon>Streptophyta</taxon>
        <taxon>Embryophyta</taxon>
        <taxon>Tracheophyta</taxon>
        <taxon>Spermatophyta</taxon>
        <taxon>Magnoliopsida</taxon>
        <taxon>eudicotyledons</taxon>
        <taxon>Gunneridae</taxon>
        <taxon>Pentapetalae</taxon>
        <taxon>rosids</taxon>
        <taxon>malvids</taxon>
        <taxon>Brassicales</taxon>
        <taxon>Brassicaceae</taxon>
        <taxon>Camelineae</taxon>
        <taxon>Arabidopsis</taxon>
    </lineage>
</organism>
<keyword evidence="8" id="KW-0479">Metal-binding</keyword>
<feature type="domain" description="Plastocyanin-like" evidence="16">
    <location>
        <begin position="932"/>
        <end position="1069"/>
    </location>
</feature>
<evidence type="ECO:0000256" key="9">
    <source>
        <dbReference type="ARBA" id="ARBA00022729"/>
    </source>
</evidence>
<dbReference type="Pfam" id="PF07732">
    <property type="entry name" value="Cu-oxidase_3"/>
    <property type="match status" value="1"/>
</dbReference>
<keyword evidence="11 14" id="KW-0472">Membrane</keyword>
<evidence type="ECO:0000259" key="15">
    <source>
        <dbReference type="Pfam" id="PF00394"/>
    </source>
</evidence>
<comment type="similarity">
    <text evidence="3">Belongs to the IAA-amido conjugating enzyme family.</text>
</comment>
<keyword evidence="13" id="KW-0449">Lipoprotein</keyword>
<dbReference type="InterPro" id="IPR055378">
    <property type="entry name" value="GH3_C"/>
</dbReference>
<reference evidence="20 21" key="1">
    <citation type="submission" date="2020-09" db="EMBL/GenBank/DDBJ databases">
        <authorList>
            <person name="Ashkenazy H."/>
        </authorList>
    </citation>
    <scope>NUCLEOTIDE SEQUENCE [LARGE SCALE GENOMIC DNA]</scope>
    <source>
        <strain evidence="21">cv. Cdm-0</strain>
    </source>
</reference>
<feature type="transmembrane region" description="Helical" evidence="14">
    <location>
        <begin position="1107"/>
        <end position="1126"/>
    </location>
</feature>
<dbReference type="InterPro" id="IPR055377">
    <property type="entry name" value="GH3_M"/>
</dbReference>
<keyword evidence="6" id="KW-0436">Ligase</keyword>
<feature type="domain" description="Plastocyanin-like" evidence="17">
    <location>
        <begin position="570"/>
        <end position="682"/>
    </location>
</feature>
<dbReference type="InterPro" id="IPR011707">
    <property type="entry name" value="Cu-oxidase-like_N"/>
</dbReference>
<evidence type="ECO:0000256" key="13">
    <source>
        <dbReference type="ARBA" id="ARBA00023288"/>
    </source>
</evidence>
<comment type="subcellular location">
    <subcellularLocation>
        <location evidence="2">Cell membrane</location>
        <topology evidence="2">Lipid-anchor</topology>
        <topology evidence="2">GPI-anchor</topology>
    </subcellularLocation>
</comment>
<evidence type="ECO:0000256" key="2">
    <source>
        <dbReference type="ARBA" id="ARBA00004609"/>
    </source>
</evidence>
<comment type="cofactor">
    <cofactor evidence="1">
        <name>Cu cation</name>
        <dbReference type="ChEBI" id="CHEBI:23378"/>
    </cofactor>
</comment>
<dbReference type="Pfam" id="PF07731">
    <property type="entry name" value="Cu-oxidase_2"/>
    <property type="match status" value="1"/>
</dbReference>
<comment type="similarity">
    <text evidence="4">Belongs to the multicopper oxidase family.</text>
</comment>
<feature type="domain" description="GH3 middle" evidence="18">
    <location>
        <begin position="348"/>
        <end position="389"/>
    </location>
</feature>
<dbReference type="InterPro" id="IPR001117">
    <property type="entry name" value="Cu-oxidase_2nd"/>
</dbReference>
<keyword evidence="12" id="KW-0325">Glycoprotein</keyword>
<dbReference type="InterPro" id="IPR011706">
    <property type="entry name" value="Cu-oxidase_C"/>
</dbReference>
<dbReference type="CDD" id="cd13846">
    <property type="entry name" value="CuRO_1_AAO_like_1"/>
    <property type="match status" value="1"/>
</dbReference>
<evidence type="ECO:0000256" key="5">
    <source>
        <dbReference type="ARBA" id="ARBA00022475"/>
    </source>
</evidence>
<evidence type="ECO:0000259" key="16">
    <source>
        <dbReference type="Pfam" id="PF07731"/>
    </source>
</evidence>
<protein>
    <submittedName>
        <fullName evidence="20">(thale cress) hypothetical protein</fullName>
    </submittedName>
</protein>
<dbReference type="Pfam" id="PF00394">
    <property type="entry name" value="Cu-oxidase"/>
    <property type="match status" value="1"/>
</dbReference>
<dbReference type="Proteomes" id="UP000516314">
    <property type="component" value="Chromosome 5"/>
</dbReference>
<dbReference type="Gene3D" id="2.60.40.420">
    <property type="entry name" value="Cupredoxins - blue copper proteins"/>
    <property type="match status" value="3"/>
</dbReference>